<dbReference type="GO" id="GO:0051287">
    <property type="term" value="F:NAD binding"/>
    <property type="evidence" value="ECO:0007669"/>
    <property type="project" value="InterPro"/>
</dbReference>
<accession>A0A6J6EX35</accession>
<dbReference type="Pfam" id="PF03720">
    <property type="entry name" value="UDPG_MGDP_dh_C"/>
    <property type="match status" value="1"/>
</dbReference>
<dbReference type="Pfam" id="PF00984">
    <property type="entry name" value="UDPG_MGDP_dh"/>
    <property type="match status" value="1"/>
</dbReference>
<dbReference type="Gene3D" id="3.40.50.720">
    <property type="entry name" value="NAD(P)-binding Rossmann-like Domain"/>
    <property type="match status" value="2"/>
</dbReference>
<keyword evidence="1" id="KW-0560">Oxidoreductase</keyword>
<sequence>MSLTVCIFGQGYVGLPIAIALVNAGVDVIGIDTNSLKVSNLIAFESSIEDISSKDMKNAFGSGRYSVKEGVDFSDAFSIVLVCVPTPLGSNHQPDLEILKAATKDVGKSLKAGMLVIIESTIQPGTTRDVVVPILEKESGLNRDQFLVAYSPERIDPMNKKFTIKNTPKLVAGLTPEAAVKAKEFYSKFIDQVDMCDSLEVAETAKLLENSFRLVNISFINELAMFCQKIGIDVNDVIKAASTKPYGFMPFYPSVGVGGHCIPVDPLYLAEAARVVGAPSRFIELADEINLGMPTYFVGRASEMLGGLEGKKVLVIGVSYKPNVADVRETPVEALISGLKKSGAVVSWHDDLVKSWNGESSVALGSGYDLAILATPHDYLDLSLLGSVPVLNTRGSK</sequence>
<dbReference type="SUPFAM" id="SSF52413">
    <property type="entry name" value="UDP-glucose/GDP-mannose dehydrogenase C-terminal domain"/>
    <property type="match status" value="1"/>
</dbReference>
<dbReference type="InterPro" id="IPR036220">
    <property type="entry name" value="UDP-Glc/GDP-Man_DH_C_sf"/>
</dbReference>
<dbReference type="NCBIfam" id="TIGR03026">
    <property type="entry name" value="NDP-sugDHase"/>
    <property type="match status" value="1"/>
</dbReference>
<dbReference type="SUPFAM" id="SSF51735">
    <property type="entry name" value="NAD(P)-binding Rossmann-fold domains"/>
    <property type="match status" value="1"/>
</dbReference>
<evidence type="ECO:0000256" key="1">
    <source>
        <dbReference type="ARBA" id="ARBA00023002"/>
    </source>
</evidence>
<proteinExistence type="predicted"/>
<dbReference type="SUPFAM" id="SSF48179">
    <property type="entry name" value="6-phosphogluconate dehydrogenase C-terminal domain-like"/>
    <property type="match status" value="1"/>
</dbReference>
<dbReference type="AlphaFoldDB" id="A0A6J6EX35"/>
<protein>
    <submittedName>
        <fullName evidence="4">Unannotated protein</fullName>
    </submittedName>
</protein>
<dbReference type="InterPro" id="IPR014026">
    <property type="entry name" value="UDP-Glc/GDP-Man_DH_dimer"/>
</dbReference>
<dbReference type="Pfam" id="PF03721">
    <property type="entry name" value="UDPG_MGDP_dh_N"/>
    <property type="match status" value="1"/>
</dbReference>
<dbReference type="PIRSF" id="PIRSF500136">
    <property type="entry name" value="UDP_ManNAc_DH"/>
    <property type="match status" value="1"/>
</dbReference>
<dbReference type="InterPro" id="IPR017476">
    <property type="entry name" value="UDP-Glc/GDP-Man"/>
</dbReference>
<evidence type="ECO:0000313" key="4">
    <source>
        <dbReference type="EMBL" id="CAB4577278.1"/>
    </source>
</evidence>
<gene>
    <name evidence="4" type="ORF">UFOPK1747_00330</name>
</gene>
<evidence type="ECO:0000256" key="2">
    <source>
        <dbReference type="ARBA" id="ARBA00023027"/>
    </source>
</evidence>
<dbReference type="InterPro" id="IPR036291">
    <property type="entry name" value="NAD(P)-bd_dom_sf"/>
</dbReference>
<dbReference type="PANTHER" id="PTHR43491">
    <property type="entry name" value="UDP-N-ACETYL-D-MANNOSAMINE DEHYDROGENASE"/>
    <property type="match status" value="1"/>
</dbReference>
<dbReference type="SMART" id="SM00984">
    <property type="entry name" value="UDPG_MGDP_dh_C"/>
    <property type="match status" value="1"/>
</dbReference>
<reference evidence="4" key="1">
    <citation type="submission" date="2020-05" db="EMBL/GenBank/DDBJ databases">
        <authorList>
            <person name="Chiriac C."/>
            <person name="Salcher M."/>
            <person name="Ghai R."/>
            <person name="Kavagutti S V."/>
        </authorList>
    </citation>
    <scope>NUCLEOTIDE SEQUENCE</scope>
</reference>
<dbReference type="GO" id="GO:0016616">
    <property type="term" value="F:oxidoreductase activity, acting on the CH-OH group of donors, NAD or NADP as acceptor"/>
    <property type="evidence" value="ECO:0007669"/>
    <property type="project" value="InterPro"/>
</dbReference>
<dbReference type="GO" id="GO:0016628">
    <property type="term" value="F:oxidoreductase activity, acting on the CH-CH group of donors, NAD or NADP as acceptor"/>
    <property type="evidence" value="ECO:0007669"/>
    <property type="project" value="InterPro"/>
</dbReference>
<dbReference type="EMBL" id="CAEZTV010000030">
    <property type="protein sequence ID" value="CAB4577278.1"/>
    <property type="molecule type" value="Genomic_DNA"/>
</dbReference>
<dbReference type="InterPro" id="IPR008927">
    <property type="entry name" value="6-PGluconate_DH-like_C_sf"/>
</dbReference>
<dbReference type="PANTHER" id="PTHR43491:SF1">
    <property type="entry name" value="UDP-N-ACETYL-D-MANNOSAMINE DEHYDROGENASE"/>
    <property type="match status" value="1"/>
</dbReference>
<feature type="domain" description="UDP-glucose/GDP-mannose dehydrogenase C-terminal" evidence="3">
    <location>
        <begin position="314"/>
        <end position="393"/>
    </location>
</feature>
<dbReference type="InterPro" id="IPR001732">
    <property type="entry name" value="UDP-Glc/GDP-Man_DH_N"/>
</dbReference>
<dbReference type="PIRSF" id="PIRSF000124">
    <property type="entry name" value="UDPglc_GDPman_dh"/>
    <property type="match status" value="1"/>
</dbReference>
<organism evidence="4">
    <name type="scientific">freshwater metagenome</name>
    <dbReference type="NCBI Taxonomy" id="449393"/>
    <lineage>
        <taxon>unclassified sequences</taxon>
        <taxon>metagenomes</taxon>
        <taxon>ecological metagenomes</taxon>
    </lineage>
</organism>
<dbReference type="GO" id="GO:0000271">
    <property type="term" value="P:polysaccharide biosynthetic process"/>
    <property type="evidence" value="ECO:0007669"/>
    <property type="project" value="InterPro"/>
</dbReference>
<keyword evidence="2" id="KW-0520">NAD</keyword>
<dbReference type="InterPro" id="IPR028359">
    <property type="entry name" value="UDP_ManNAc/GlcNAc_DH"/>
</dbReference>
<evidence type="ECO:0000259" key="3">
    <source>
        <dbReference type="SMART" id="SM00984"/>
    </source>
</evidence>
<dbReference type="InterPro" id="IPR014027">
    <property type="entry name" value="UDP-Glc/GDP-Man_DH_C"/>
</dbReference>
<name>A0A6J6EX35_9ZZZZ</name>